<dbReference type="EMBL" id="BKCJ010994323">
    <property type="protein sequence ID" value="GFC62538.1"/>
    <property type="molecule type" value="Genomic_DNA"/>
</dbReference>
<dbReference type="GO" id="GO:0003964">
    <property type="term" value="F:RNA-directed DNA polymerase activity"/>
    <property type="evidence" value="ECO:0007669"/>
    <property type="project" value="UniProtKB-KW"/>
</dbReference>
<evidence type="ECO:0000256" key="1">
    <source>
        <dbReference type="SAM" id="MobiDB-lite"/>
    </source>
</evidence>
<dbReference type="AlphaFoldDB" id="A0A699QA98"/>
<feature type="region of interest" description="Disordered" evidence="1">
    <location>
        <begin position="242"/>
        <end position="272"/>
    </location>
</feature>
<keyword evidence="2" id="KW-0695">RNA-directed DNA polymerase</keyword>
<protein>
    <submittedName>
        <fullName evidence="2">RNA-directed DNA polymerase, eukaryota</fullName>
    </submittedName>
</protein>
<keyword evidence="2" id="KW-0808">Transferase</keyword>
<feature type="non-terminal residue" evidence="2">
    <location>
        <position position="290"/>
    </location>
</feature>
<gene>
    <name evidence="2" type="ORF">Tci_834508</name>
</gene>
<name>A0A699QA98_TANCI</name>
<reference evidence="2" key="1">
    <citation type="journal article" date="2019" name="Sci. Rep.">
        <title>Draft genome of Tanacetum cinerariifolium, the natural source of mosquito coil.</title>
        <authorList>
            <person name="Yamashiro T."/>
            <person name="Shiraishi A."/>
            <person name="Satake H."/>
            <person name="Nakayama K."/>
        </authorList>
    </citation>
    <scope>NUCLEOTIDE SEQUENCE</scope>
</reference>
<evidence type="ECO:0000313" key="2">
    <source>
        <dbReference type="EMBL" id="GFC62538.1"/>
    </source>
</evidence>
<organism evidence="2">
    <name type="scientific">Tanacetum cinerariifolium</name>
    <name type="common">Dalmatian daisy</name>
    <name type="synonym">Chrysanthemum cinerariifolium</name>
    <dbReference type="NCBI Taxonomy" id="118510"/>
    <lineage>
        <taxon>Eukaryota</taxon>
        <taxon>Viridiplantae</taxon>
        <taxon>Streptophyta</taxon>
        <taxon>Embryophyta</taxon>
        <taxon>Tracheophyta</taxon>
        <taxon>Spermatophyta</taxon>
        <taxon>Magnoliopsida</taxon>
        <taxon>eudicotyledons</taxon>
        <taxon>Gunneridae</taxon>
        <taxon>Pentapetalae</taxon>
        <taxon>asterids</taxon>
        <taxon>campanulids</taxon>
        <taxon>Asterales</taxon>
        <taxon>Asteraceae</taxon>
        <taxon>Asteroideae</taxon>
        <taxon>Anthemideae</taxon>
        <taxon>Anthemidinae</taxon>
        <taxon>Tanacetum</taxon>
    </lineage>
</organism>
<comment type="caution">
    <text evidence="2">The sequence shown here is derived from an EMBL/GenBank/DDBJ whole genome shotgun (WGS) entry which is preliminary data.</text>
</comment>
<proteinExistence type="predicted"/>
<accession>A0A699QA98</accession>
<sequence>PSKPHNPVKNSLPSDKFKVGTYANVVKDIHATPRHVTHSLNNPAVVLDDSCFVERDLSRHVMGKVKELSYIQNLSSILAKEGFLEVKLSYLGGMWVLLEFDTAAIKDKVLCHTGVNSWFSVLQAATNDFISEERVVWVDIEGIPMHVWSRDTFLKIGKKWGEAMDIEESFDSSFARKRLDPQLSDEEVAGDSDDEGVSDTVFGDYHSPVNNMHNDSTRVANQHSEDPFGIYNLLNRPLNENKADAEPSLTHPPGFTPEVSIQKKNQDSIPQKENVTIPVASSECFPKVHS</sequence>
<keyword evidence="2" id="KW-0548">Nucleotidyltransferase</keyword>
<feature type="non-terminal residue" evidence="2">
    <location>
        <position position="1"/>
    </location>
</feature>